<comment type="function">
    <text evidence="6">Involved in the retrieval of endoplasmic reticulum membrane proteins from the early Golgi compartment.</text>
</comment>
<proteinExistence type="inferred from homology"/>
<dbReference type="AlphaFoldDB" id="D8LB85"/>
<dbReference type="GO" id="GO:0005783">
    <property type="term" value="C:endoplasmic reticulum"/>
    <property type="evidence" value="ECO:0007669"/>
    <property type="project" value="GOC"/>
</dbReference>
<protein>
    <recommendedName>
        <fullName evidence="6">Protein RER1</fullName>
    </recommendedName>
</protein>
<dbReference type="Pfam" id="PF03248">
    <property type="entry name" value="Rer1"/>
    <property type="match status" value="1"/>
</dbReference>
<accession>D8LB85</accession>
<dbReference type="GO" id="GO:0006890">
    <property type="term" value="P:retrograde vesicle-mediated transport, Golgi to endoplasmic reticulum"/>
    <property type="evidence" value="ECO:0007669"/>
    <property type="project" value="TreeGrafter"/>
</dbReference>
<dbReference type="FunCoup" id="D8LB85">
    <property type="interactions" value="473"/>
</dbReference>
<evidence type="ECO:0000256" key="2">
    <source>
        <dbReference type="ARBA" id="ARBA00006070"/>
    </source>
</evidence>
<evidence type="ECO:0000256" key="6">
    <source>
        <dbReference type="PIRNR" id="PIRNR016013"/>
    </source>
</evidence>
<evidence type="ECO:0000256" key="5">
    <source>
        <dbReference type="ARBA" id="ARBA00023136"/>
    </source>
</evidence>
<dbReference type="EMBL" id="FN649726">
    <property type="protein sequence ID" value="CBN76594.1"/>
    <property type="molecule type" value="Genomic_DNA"/>
</dbReference>
<evidence type="ECO:0000256" key="3">
    <source>
        <dbReference type="ARBA" id="ARBA00022692"/>
    </source>
</evidence>
<feature type="transmembrane region" description="Helical" evidence="7">
    <location>
        <begin position="58"/>
        <end position="78"/>
    </location>
</feature>
<dbReference type="STRING" id="2880.D8LB85"/>
<dbReference type="eggNOG" id="KOG1688">
    <property type="taxonomic scope" value="Eukaryota"/>
</dbReference>
<dbReference type="PIRSF" id="PIRSF016013">
    <property type="entry name" value="AtER_Rer1p"/>
    <property type="match status" value="1"/>
</dbReference>
<keyword evidence="3 7" id="KW-0812">Transmembrane</keyword>
<evidence type="ECO:0000256" key="7">
    <source>
        <dbReference type="SAM" id="Phobius"/>
    </source>
</evidence>
<feature type="transmembrane region" description="Helical" evidence="7">
    <location>
        <begin position="32"/>
        <end position="51"/>
    </location>
</feature>
<dbReference type="GO" id="GO:0006621">
    <property type="term" value="P:protein retention in ER lumen"/>
    <property type="evidence" value="ECO:0007669"/>
    <property type="project" value="TreeGrafter"/>
</dbReference>
<dbReference type="EMBL" id="FN647682">
    <property type="protein sequence ID" value="CBN76594.1"/>
    <property type="molecule type" value="Genomic_DNA"/>
</dbReference>
<dbReference type="GO" id="GO:0000139">
    <property type="term" value="C:Golgi membrane"/>
    <property type="evidence" value="ECO:0007669"/>
    <property type="project" value="TreeGrafter"/>
</dbReference>
<dbReference type="PANTHER" id="PTHR10743">
    <property type="entry name" value="PROTEIN RER1"/>
    <property type="match status" value="1"/>
</dbReference>
<keyword evidence="5 6" id="KW-0472">Membrane</keyword>
<evidence type="ECO:0000256" key="4">
    <source>
        <dbReference type="ARBA" id="ARBA00022989"/>
    </source>
</evidence>
<keyword evidence="4 7" id="KW-1133">Transmembrane helix</keyword>
<organism evidence="8 9">
    <name type="scientific">Ectocarpus siliculosus</name>
    <name type="common">Brown alga</name>
    <name type="synonym">Conferva siliculosa</name>
    <dbReference type="NCBI Taxonomy" id="2880"/>
    <lineage>
        <taxon>Eukaryota</taxon>
        <taxon>Sar</taxon>
        <taxon>Stramenopiles</taxon>
        <taxon>Ochrophyta</taxon>
        <taxon>PX clade</taxon>
        <taxon>Phaeophyceae</taxon>
        <taxon>Ectocarpales</taxon>
        <taxon>Ectocarpaceae</taxon>
        <taxon>Ectocarpus</taxon>
    </lineage>
</organism>
<keyword evidence="9" id="KW-1185">Reference proteome</keyword>
<dbReference type="Proteomes" id="UP000002630">
    <property type="component" value="Linkage Group LG01"/>
</dbReference>
<comment type="similarity">
    <text evidence="2 6">Belongs to the RER1 family.</text>
</comment>
<sequence>MEDPGSSKLDVYSAKIRRTYQYWLDRSVIYTMWRWGLFFVSVCLFLLRIYLVKGWFIVTYGLGIFLLNNLIGFLSPQIDPESEGPGLPTSGSDEFRPFSRRLPEFQFWLSSQKGLLMAFGMTFFSLFDIPVFWPILLIYFIVLMFLTMKRQVKHMIKHKYVPWNWGKATYKGGASNGTGGGKPFKNNK</sequence>
<dbReference type="OMA" id="GWYVVCY"/>
<dbReference type="InterPro" id="IPR004932">
    <property type="entry name" value="Rer1"/>
</dbReference>
<dbReference type="OrthoDB" id="448250at2759"/>
<reference evidence="8 9" key="1">
    <citation type="journal article" date="2010" name="Nature">
        <title>The Ectocarpus genome and the independent evolution of multicellularity in brown algae.</title>
        <authorList>
            <person name="Cock J.M."/>
            <person name="Sterck L."/>
            <person name="Rouze P."/>
            <person name="Scornet D."/>
            <person name="Allen A.E."/>
            <person name="Amoutzias G."/>
            <person name="Anthouard V."/>
            <person name="Artiguenave F."/>
            <person name="Aury J.M."/>
            <person name="Badger J.H."/>
            <person name="Beszteri B."/>
            <person name="Billiau K."/>
            <person name="Bonnet E."/>
            <person name="Bothwell J.H."/>
            <person name="Bowler C."/>
            <person name="Boyen C."/>
            <person name="Brownlee C."/>
            <person name="Carrano C.J."/>
            <person name="Charrier B."/>
            <person name="Cho G.Y."/>
            <person name="Coelho S.M."/>
            <person name="Collen J."/>
            <person name="Corre E."/>
            <person name="Da Silva C."/>
            <person name="Delage L."/>
            <person name="Delaroque N."/>
            <person name="Dittami S.M."/>
            <person name="Doulbeau S."/>
            <person name="Elias M."/>
            <person name="Farnham G."/>
            <person name="Gachon C.M."/>
            <person name="Gschloessl B."/>
            <person name="Heesch S."/>
            <person name="Jabbari K."/>
            <person name="Jubin C."/>
            <person name="Kawai H."/>
            <person name="Kimura K."/>
            <person name="Kloareg B."/>
            <person name="Kupper F.C."/>
            <person name="Lang D."/>
            <person name="Le Bail A."/>
            <person name="Leblanc C."/>
            <person name="Lerouge P."/>
            <person name="Lohr M."/>
            <person name="Lopez P.J."/>
            <person name="Martens C."/>
            <person name="Maumus F."/>
            <person name="Michel G."/>
            <person name="Miranda-Saavedra D."/>
            <person name="Morales J."/>
            <person name="Moreau H."/>
            <person name="Motomura T."/>
            <person name="Nagasato C."/>
            <person name="Napoli C.A."/>
            <person name="Nelson D.R."/>
            <person name="Nyvall-Collen P."/>
            <person name="Peters A.F."/>
            <person name="Pommier C."/>
            <person name="Potin P."/>
            <person name="Poulain J."/>
            <person name="Quesneville H."/>
            <person name="Read B."/>
            <person name="Rensing S.A."/>
            <person name="Ritter A."/>
            <person name="Rousvoal S."/>
            <person name="Samanta M."/>
            <person name="Samson G."/>
            <person name="Schroeder D.C."/>
            <person name="Segurens B."/>
            <person name="Strittmatter M."/>
            <person name="Tonon T."/>
            <person name="Tregear J.W."/>
            <person name="Valentin K."/>
            <person name="von Dassow P."/>
            <person name="Yamagishi T."/>
            <person name="Van de Peer Y."/>
            <person name="Wincker P."/>
        </authorList>
    </citation>
    <scope>NUCLEOTIDE SEQUENCE [LARGE SCALE GENOMIC DNA]</scope>
    <source>
        <strain evidence="9">Ec32 / CCAP1310/4</strain>
    </source>
</reference>
<dbReference type="InParanoid" id="D8LB85"/>
<evidence type="ECO:0000313" key="8">
    <source>
        <dbReference type="EMBL" id="CBN76594.1"/>
    </source>
</evidence>
<feature type="transmembrane region" description="Helical" evidence="7">
    <location>
        <begin position="115"/>
        <end position="146"/>
    </location>
</feature>
<evidence type="ECO:0000313" key="9">
    <source>
        <dbReference type="Proteomes" id="UP000002630"/>
    </source>
</evidence>
<dbReference type="PANTHER" id="PTHR10743:SF0">
    <property type="entry name" value="PROTEIN RER1"/>
    <property type="match status" value="1"/>
</dbReference>
<gene>
    <name evidence="8" type="ORF">Esi_0000_0310</name>
</gene>
<evidence type="ECO:0000256" key="1">
    <source>
        <dbReference type="ARBA" id="ARBA00004141"/>
    </source>
</evidence>
<name>D8LB85_ECTSI</name>
<comment type="subcellular location">
    <subcellularLocation>
        <location evidence="1">Membrane</location>
        <topology evidence="1">Multi-pass membrane protein</topology>
    </subcellularLocation>
</comment>